<name>A0ABY8NYZ9_9GAMM</name>
<geneLocation type="plasmid" evidence="2 3">
    <name>paApi_AU5</name>
</geneLocation>
<sequence>MNNSKRVITSTKTVHTNFETGEVKATEDVSVLRFPKEPAYVKMYIDDLSKIVGISAGSQNVLYELVTKIDYDGIVTITKGTRERIAIRTGLKETTVRNKISDLVSSGIIKKSGYCEYEMNPHLFAKGDWNDIYKRRCGFKLEINYSKDGYRTLKGKSTD</sequence>
<gene>
    <name evidence="2" type="ORF">QG404_00285</name>
</gene>
<accession>A0ABY8NYZ9</accession>
<evidence type="ECO:0000259" key="1">
    <source>
        <dbReference type="Pfam" id="PF05732"/>
    </source>
</evidence>
<keyword evidence="2" id="KW-0614">Plasmid</keyword>
<evidence type="ECO:0000313" key="2">
    <source>
        <dbReference type="EMBL" id="WGO82177.1"/>
    </source>
</evidence>
<feature type="domain" description="Plasmid replication protein RepL" evidence="1">
    <location>
        <begin position="5"/>
        <end position="130"/>
    </location>
</feature>
<organism evidence="2 3">
    <name type="scientific">Arsenophonus apicola</name>
    <dbReference type="NCBI Taxonomy" id="2879119"/>
    <lineage>
        <taxon>Bacteria</taxon>
        <taxon>Pseudomonadati</taxon>
        <taxon>Pseudomonadota</taxon>
        <taxon>Gammaproteobacteria</taxon>
        <taxon>Enterobacterales</taxon>
        <taxon>Morganellaceae</taxon>
        <taxon>Arsenophonus</taxon>
    </lineage>
</organism>
<evidence type="ECO:0000313" key="3">
    <source>
        <dbReference type="Proteomes" id="UP001231859"/>
    </source>
</evidence>
<dbReference type="Pfam" id="PF05732">
    <property type="entry name" value="RepL"/>
    <property type="match status" value="1"/>
</dbReference>
<proteinExistence type="predicted"/>
<keyword evidence="3" id="KW-1185">Reference proteome</keyword>
<reference evidence="2 3" key="1">
    <citation type="submission" date="2023-04" db="EMBL/GenBank/DDBJ databases">
        <title>Genome dynamics across the evolutionary transition to endosymbiosis.</title>
        <authorList>
            <person name="Siozios S."/>
            <person name="Nadal-Jimenez P."/>
            <person name="Azagi T."/>
            <person name="Sprong H."/>
            <person name="Frost C.L."/>
            <person name="Parratt S.R."/>
            <person name="Taylor G."/>
            <person name="Brettell L."/>
            <person name="Lew K.C."/>
            <person name="Croft L."/>
            <person name="King K.C."/>
            <person name="Brockhurst M.A."/>
            <person name="Hypsa V."/>
            <person name="Novakova E."/>
            <person name="Darby A.C."/>
            <person name="Hurst G.D.D."/>
        </authorList>
    </citation>
    <scope>NUCLEOTIDE SEQUENCE [LARGE SCALE GENOMIC DNA]</scope>
    <source>
        <strain evidence="3">aApi_AU</strain>
        <plasmid evidence="2 3">paApi_AU5</plasmid>
    </source>
</reference>
<dbReference type="InterPro" id="IPR008813">
    <property type="entry name" value="Plasmid_replication_RepL"/>
</dbReference>
<dbReference type="EMBL" id="CP123756">
    <property type="protein sequence ID" value="WGO82177.1"/>
    <property type="molecule type" value="Genomic_DNA"/>
</dbReference>
<protein>
    <submittedName>
        <fullName evidence="2">Replication/maintenance protein RepL</fullName>
    </submittedName>
</protein>
<dbReference type="RefSeq" id="WP_280936941.1">
    <property type="nucleotide sequence ID" value="NZ_CP123756.1"/>
</dbReference>
<dbReference type="Proteomes" id="UP001231859">
    <property type="component" value="Plasmid paApi_AU5"/>
</dbReference>